<proteinExistence type="predicted"/>
<evidence type="ECO:0000313" key="4">
    <source>
        <dbReference type="EMBL" id="CAL6020367.1"/>
    </source>
</evidence>
<organism evidence="2">
    <name type="scientific">Hexamita inflata</name>
    <dbReference type="NCBI Taxonomy" id="28002"/>
    <lineage>
        <taxon>Eukaryota</taxon>
        <taxon>Metamonada</taxon>
        <taxon>Diplomonadida</taxon>
        <taxon>Hexamitidae</taxon>
        <taxon>Hexamitinae</taxon>
        <taxon>Hexamita</taxon>
    </lineage>
</organism>
<dbReference type="Proteomes" id="UP001642409">
    <property type="component" value="Unassembled WGS sequence"/>
</dbReference>
<dbReference type="EMBL" id="CAXDID020000085">
    <property type="protein sequence ID" value="CAL6020367.1"/>
    <property type="molecule type" value="Genomic_DNA"/>
</dbReference>
<evidence type="ECO:0000313" key="2">
    <source>
        <dbReference type="EMBL" id="CAI9944281.1"/>
    </source>
</evidence>
<dbReference type="EMBL" id="CATOUU010000969">
    <property type="protein sequence ID" value="CAI9963607.1"/>
    <property type="molecule type" value="Genomic_DNA"/>
</dbReference>
<dbReference type="EMBL" id="CATOUU010000722">
    <property type="protein sequence ID" value="CAI9944281.1"/>
    <property type="molecule type" value="Genomic_DNA"/>
</dbReference>
<comment type="caution">
    <text evidence="2">The sequence shown here is derived from an EMBL/GenBank/DDBJ whole genome shotgun (WGS) entry which is preliminary data.</text>
</comment>
<feature type="compositionally biased region" description="Low complexity" evidence="1">
    <location>
        <begin position="212"/>
        <end position="226"/>
    </location>
</feature>
<reference evidence="4 6" key="2">
    <citation type="submission" date="2024-07" db="EMBL/GenBank/DDBJ databases">
        <authorList>
            <person name="Akdeniz Z."/>
        </authorList>
    </citation>
    <scope>NUCLEOTIDE SEQUENCE [LARGE SCALE GENOMIC DNA]</scope>
</reference>
<name>A0AA86PRE1_9EUKA</name>
<feature type="compositionally biased region" description="Polar residues" evidence="1">
    <location>
        <begin position="227"/>
        <end position="261"/>
    </location>
</feature>
<protein>
    <submittedName>
        <fullName evidence="4">Hypothetical_protein</fullName>
    </submittedName>
</protein>
<feature type="region of interest" description="Disordered" evidence="1">
    <location>
        <begin position="204"/>
        <end position="261"/>
    </location>
</feature>
<evidence type="ECO:0000256" key="1">
    <source>
        <dbReference type="SAM" id="MobiDB-lite"/>
    </source>
</evidence>
<accession>A0AA86PRE1</accession>
<reference evidence="2" key="1">
    <citation type="submission" date="2023-06" db="EMBL/GenBank/DDBJ databases">
        <authorList>
            <person name="Kurt Z."/>
        </authorList>
    </citation>
    <scope>NUCLEOTIDE SEQUENCE</scope>
</reference>
<gene>
    <name evidence="4" type="ORF">HINF_LOCUS27396</name>
    <name evidence="2" type="ORF">HINF_LOCUS31926</name>
    <name evidence="5" type="ORF">HINF_LOCUS39694</name>
    <name evidence="3" type="ORF">HINF_LOCUS51252</name>
</gene>
<evidence type="ECO:0000313" key="3">
    <source>
        <dbReference type="EMBL" id="CAI9963607.1"/>
    </source>
</evidence>
<evidence type="ECO:0000313" key="6">
    <source>
        <dbReference type="Proteomes" id="UP001642409"/>
    </source>
</evidence>
<keyword evidence="6" id="KW-1185">Reference proteome</keyword>
<sequence length="261" mass="28403">MCKQLLIIDRITTYERGLNILKVLNQTSLACECPVNTYSSFDQCVSCPAFSSSVQNSIQCTCDSGSLVNSKCPCPVEFNAPSSSCNCQFGFVILNNQCVLCAVGSGSSKINSVVCVANLGTCGTKTVYSFRDISCASGVETNNCGNTDNLWTTDSTVLSQRGSHGREQVRYCCYIVHVELRQHGHLRVKKNDVRQFIFTLTLTRPQTPTPSSPSRSSHSACSTTTRPTYQSPESHLVTSRFASSTSKLTRASAQNQSDQTI</sequence>
<dbReference type="EMBL" id="CAXDID020000154">
    <property type="protein sequence ID" value="CAL6042649.1"/>
    <property type="molecule type" value="Genomic_DNA"/>
</dbReference>
<dbReference type="AlphaFoldDB" id="A0AA86PRE1"/>
<evidence type="ECO:0000313" key="5">
    <source>
        <dbReference type="EMBL" id="CAL6042649.1"/>
    </source>
</evidence>